<keyword evidence="4" id="KW-1003">Cell membrane</keyword>
<dbReference type="PRINTS" id="PR00344">
    <property type="entry name" value="BCTRLSENSOR"/>
</dbReference>
<dbReference type="Gene3D" id="1.20.120.160">
    <property type="entry name" value="HPT domain"/>
    <property type="match status" value="1"/>
</dbReference>
<dbReference type="GO" id="GO:0000155">
    <property type="term" value="F:phosphorelay sensor kinase activity"/>
    <property type="evidence" value="ECO:0007669"/>
    <property type="project" value="InterPro"/>
</dbReference>
<dbReference type="InterPro" id="IPR004358">
    <property type="entry name" value="Sig_transdc_His_kin-like_C"/>
</dbReference>
<dbReference type="InterPro" id="IPR019247">
    <property type="entry name" value="Histidine_kinase_BarA_N"/>
</dbReference>
<keyword evidence="6" id="KW-0808">Transferase</keyword>
<evidence type="ECO:0000256" key="15">
    <source>
        <dbReference type="PROSITE-ProRule" id="PRU00169"/>
    </source>
</evidence>
<evidence type="ECO:0000256" key="3">
    <source>
        <dbReference type="ARBA" id="ARBA00012438"/>
    </source>
</evidence>
<dbReference type="AlphaFoldDB" id="A0A1Y5EJM5"/>
<dbReference type="Gene3D" id="3.30.565.10">
    <property type="entry name" value="Histidine kinase-like ATPase, C-terminal domain"/>
    <property type="match status" value="1"/>
</dbReference>
<evidence type="ECO:0000256" key="8">
    <source>
        <dbReference type="ARBA" id="ARBA00022741"/>
    </source>
</evidence>
<dbReference type="NCBIfam" id="NF008318">
    <property type="entry name" value="PRK11107.1"/>
    <property type="match status" value="1"/>
</dbReference>
<dbReference type="Pfam" id="PF01627">
    <property type="entry name" value="Hpt"/>
    <property type="match status" value="1"/>
</dbReference>
<evidence type="ECO:0000259" key="19">
    <source>
        <dbReference type="PROSITE" id="PS50110"/>
    </source>
</evidence>
<dbReference type="PROSITE" id="PS50110">
    <property type="entry name" value="RESPONSE_REGULATORY"/>
    <property type="match status" value="2"/>
</dbReference>
<evidence type="ECO:0000256" key="13">
    <source>
        <dbReference type="ARBA" id="ARBA00023136"/>
    </source>
</evidence>
<dbReference type="Pfam" id="PF00512">
    <property type="entry name" value="HisKA"/>
    <property type="match status" value="1"/>
</dbReference>
<evidence type="ECO:0000313" key="23">
    <source>
        <dbReference type="Proteomes" id="UP000243053"/>
    </source>
</evidence>
<evidence type="ECO:0000256" key="9">
    <source>
        <dbReference type="ARBA" id="ARBA00022777"/>
    </source>
</evidence>
<evidence type="ECO:0000256" key="7">
    <source>
        <dbReference type="ARBA" id="ARBA00022692"/>
    </source>
</evidence>
<dbReference type="EC" id="2.7.13.3" evidence="3"/>
<dbReference type="SUPFAM" id="SSF158472">
    <property type="entry name" value="HAMP domain-like"/>
    <property type="match status" value="1"/>
</dbReference>
<comment type="catalytic activity">
    <reaction evidence="1">
        <text>ATP + protein L-histidine = ADP + protein N-phospho-L-histidine.</text>
        <dbReference type="EC" id="2.7.13.3"/>
    </reaction>
</comment>
<dbReference type="CDD" id="cd16922">
    <property type="entry name" value="HATPase_EvgS-ArcB-TorS-like"/>
    <property type="match status" value="1"/>
</dbReference>
<keyword evidence="5 15" id="KW-0597">Phosphoprotein</keyword>
<dbReference type="Pfam" id="PF00072">
    <property type="entry name" value="Response_reg"/>
    <property type="match status" value="1"/>
</dbReference>
<dbReference type="SUPFAM" id="SSF55874">
    <property type="entry name" value="ATPase domain of HSP90 chaperone/DNA topoisomerase II/histidine kinase"/>
    <property type="match status" value="1"/>
</dbReference>
<dbReference type="SMART" id="SM00387">
    <property type="entry name" value="HATPase_c"/>
    <property type="match status" value="1"/>
</dbReference>
<dbReference type="SMART" id="SM00448">
    <property type="entry name" value="REC"/>
    <property type="match status" value="1"/>
</dbReference>
<evidence type="ECO:0000256" key="5">
    <source>
        <dbReference type="ARBA" id="ARBA00022553"/>
    </source>
</evidence>
<comment type="subcellular location">
    <subcellularLocation>
        <location evidence="2">Cell membrane</location>
        <topology evidence="2">Multi-pass membrane protein</topology>
    </subcellularLocation>
</comment>
<dbReference type="InterPro" id="IPR003661">
    <property type="entry name" value="HisK_dim/P_dom"/>
</dbReference>
<keyword evidence="16" id="KW-0175">Coiled coil</keyword>
<dbReference type="Proteomes" id="UP000243053">
    <property type="component" value="Unassembled WGS sequence"/>
</dbReference>
<dbReference type="PANTHER" id="PTHR45339:SF5">
    <property type="entry name" value="HISTIDINE KINASE"/>
    <property type="match status" value="1"/>
</dbReference>
<dbReference type="InterPro" id="IPR011006">
    <property type="entry name" value="CheY-like_superfamily"/>
</dbReference>
<name>A0A1Y5EJM5_COLPS</name>
<keyword evidence="9 22" id="KW-0418">Kinase</keyword>
<dbReference type="PROSITE" id="PS50894">
    <property type="entry name" value="HPT"/>
    <property type="match status" value="1"/>
</dbReference>
<dbReference type="PROSITE" id="PS50885">
    <property type="entry name" value="HAMP"/>
    <property type="match status" value="1"/>
</dbReference>
<dbReference type="FunFam" id="1.10.287.130:FF:000003">
    <property type="entry name" value="Histidine kinase"/>
    <property type="match status" value="1"/>
</dbReference>
<feature type="modified residue" description="Phosphohistidine" evidence="14">
    <location>
        <position position="884"/>
    </location>
</feature>
<feature type="transmembrane region" description="Helical" evidence="17">
    <location>
        <begin position="188"/>
        <end position="210"/>
    </location>
</feature>
<dbReference type="FunFam" id="3.30.565.10:FF:000010">
    <property type="entry name" value="Sensor histidine kinase RcsC"/>
    <property type="match status" value="1"/>
</dbReference>
<protein>
    <recommendedName>
        <fullName evidence="3">histidine kinase</fullName>
        <ecNumber evidence="3">2.7.13.3</ecNumber>
    </recommendedName>
</protein>
<evidence type="ECO:0000256" key="4">
    <source>
        <dbReference type="ARBA" id="ARBA00022475"/>
    </source>
</evidence>
<keyword evidence="7 17" id="KW-0812">Transmembrane</keyword>
<evidence type="ECO:0000256" key="2">
    <source>
        <dbReference type="ARBA" id="ARBA00004651"/>
    </source>
</evidence>
<dbReference type="InterPro" id="IPR003660">
    <property type="entry name" value="HAMP_dom"/>
</dbReference>
<reference evidence="23" key="1">
    <citation type="journal article" date="2017" name="Proc. Natl. Acad. Sci. U.S.A.">
        <title>Simulation of Deepwater Horizon oil plume reveals substrate specialization within a complex community of hydrocarbon degraders.</title>
        <authorList>
            <person name="Hu P."/>
            <person name="Dubinsky E.A."/>
            <person name="Probst A.J."/>
            <person name="Wang J."/>
            <person name="Sieber C.M.K."/>
            <person name="Tom L.M."/>
            <person name="Gardinali P."/>
            <person name="Banfield J.F."/>
            <person name="Atlas R.M."/>
            <person name="Andersen G.L."/>
        </authorList>
    </citation>
    <scope>NUCLEOTIDE SEQUENCE [LARGE SCALE GENOMIC DNA]</scope>
</reference>
<feature type="domain" description="HAMP" evidence="20">
    <location>
        <begin position="211"/>
        <end position="263"/>
    </location>
</feature>
<feature type="coiled-coil region" evidence="16">
    <location>
        <begin position="244"/>
        <end position="300"/>
    </location>
</feature>
<evidence type="ECO:0000256" key="12">
    <source>
        <dbReference type="ARBA" id="ARBA00023012"/>
    </source>
</evidence>
<dbReference type="InterPro" id="IPR036890">
    <property type="entry name" value="HATPase_C_sf"/>
</dbReference>
<dbReference type="Gene3D" id="6.10.340.10">
    <property type="match status" value="1"/>
</dbReference>
<dbReference type="InterPro" id="IPR036641">
    <property type="entry name" value="HPT_dom_sf"/>
</dbReference>
<dbReference type="SMART" id="SM00073">
    <property type="entry name" value="HPT"/>
    <property type="match status" value="1"/>
</dbReference>
<comment type="caution">
    <text evidence="22">The sequence shown here is derived from an EMBL/GenBank/DDBJ whole genome shotgun (WGS) entry which is preliminary data.</text>
</comment>
<dbReference type="CDD" id="cd00082">
    <property type="entry name" value="HisKA"/>
    <property type="match status" value="1"/>
</dbReference>
<keyword evidence="13 17" id="KW-0472">Membrane</keyword>
<dbReference type="SMART" id="SM00388">
    <property type="entry name" value="HisKA"/>
    <property type="match status" value="1"/>
</dbReference>
<dbReference type="CDD" id="cd06225">
    <property type="entry name" value="HAMP"/>
    <property type="match status" value="1"/>
</dbReference>
<dbReference type="CDD" id="cd00088">
    <property type="entry name" value="HPT"/>
    <property type="match status" value="1"/>
</dbReference>
<keyword evidence="8" id="KW-0547">Nucleotide-binding</keyword>
<dbReference type="Pfam" id="PF09984">
    <property type="entry name" value="sCache_4"/>
    <property type="match status" value="1"/>
</dbReference>
<feature type="domain" description="HPt" evidence="21">
    <location>
        <begin position="845"/>
        <end position="943"/>
    </location>
</feature>
<keyword evidence="11 17" id="KW-1133">Transmembrane helix</keyword>
<dbReference type="Pfam" id="PF02518">
    <property type="entry name" value="HATPase_c"/>
    <property type="match status" value="1"/>
</dbReference>
<evidence type="ECO:0000256" key="14">
    <source>
        <dbReference type="PROSITE-ProRule" id="PRU00110"/>
    </source>
</evidence>
<evidence type="ECO:0000256" key="16">
    <source>
        <dbReference type="SAM" id="Coils"/>
    </source>
</evidence>
<organism evidence="22 23">
    <name type="scientific">Colwellia psychrerythraea</name>
    <name type="common">Vibrio psychroerythus</name>
    <dbReference type="NCBI Taxonomy" id="28229"/>
    <lineage>
        <taxon>Bacteria</taxon>
        <taxon>Pseudomonadati</taxon>
        <taxon>Pseudomonadota</taxon>
        <taxon>Gammaproteobacteria</taxon>
        <taxon>Alteromonadales</taxon>
        <taxon>Colwelliaceae</taxon>
        <taxon>Colwellia</taxon>
    </lineage>
</organism>
<dbReference type="Gene3D" id="3.40.50.2300">
    <property type="match status" value="2"/>
</dbReference>
<feature type="domain" description="Response regulatory" evidence="19">
    <location>
        <begin position="549"/>
        <end position="669"/>
    </location>
</feature>
<feature type="domain" description="Histidine kinase" evidence="18">
    <location>
        <begin position="310"/>
        <end position="531"/>
    </location>
</feature>
<evidence type="ECO:0000259" key="18">
    <source>
        <dbReference type="PROSITE" id="PS50109"/>
    </source>
</evidence>
<keyword evidence="10" id="KW-0067">ATP-binding</keyword>
<evidence type="ECO:0000256" key="1">
    <source>
        <dbReference type="ARBA" id="ARBA00000085"/>
    </source>
</evidence>
<proteinExistence type="predicted"/>
<dbReference type="SUPFAM" id="SSF52172">
    <property type="entry name" value="CheY-like"/>
    <property type="match status" value="2"/>
</dbReference>
<gene>
    <name evidence="22" type="ORF">A9Q75_08955</name>
</gene>
<feature type="modified residue" description="4-aspartylphosphate" evidence="15">
    <location>
        <position position="738"/>
    </location>
</feature>
<evidence type="ECO:0000256" key="6">
    <source>
        <dbReference type="ARBA" id="ARBA00022679"/>
    </source>
</evidence>
<dbReference type="GO" id="GO:0005886">
    <property type="term" value="C:plasma membrane"/>
    <property type="evidence" value="ECO:0007669"/>
    <property type="project" value="UniProtKB-SubCell"/>
</dbReference>
<evidence type="ECO:0000313" key="22">
    <source>
        <dbReference type="EMBL" id="OUR80797.1"/>
    </source>
</evidence>
<keyword evidence="12" id="KW-0902">Two-component regulatory system</keyword>
<dbReference type="EMBL" id="MAAF01000056">
    <property type="protein sequence ID" value="OUR80797.1"/>
    <property type="molecule type" value="Genomic_DNA"/>
</dbReference>
<dbReference type="CDD" id="cd17546">
    <property type="entry name" value="REC_hyHK_CKI1_RcsC-like"/>
    <property type="match status" value="1"/>
</dbReference>
<evidence type="ECO:0000259" key="20">
    <source>
        <dbReference type="PROSITE" id="PS50885"/>
    </source>
</evidence>
<evidence type="ECO:0000256" key="17">
    <source>
        <dbReference type="SAM" id="Phobius"/>
    </source>
</evidence>
<evidence type="ECO:0000259" key="21">
    <source>
        <dbReference type="PROSITE" id="PS50894"/>
    </source>
</evidence>
<dbReference type="InterPro" id="IPR005467">
    <property type="entry name" value="His_kinase_dom"/>
</dbReference>
<dbReference type="InterPro" id="IPR036097">
    <property type="entry name" value="HisK_dim/P_sf"/>
</dbReference>
<dbReference type="InterPro" id="IPR008207">
    <property type="entry name" value="Sig_transdc_His_kin_Hpt_dom"/>
</dbReference>
<feature type="domain" description="Response regulatory" evidence="19">
    <location>
        <begin position="689"/>
        <end position="805"/>
    </location>
</feature>
<accession>A0A1Y5EJM5</accession>
<dbReference type="Gene3D" id="1.10.287.130">
    <property type="match status" value="1"/>
</dbReference>
<dbReference type="InterPro" id="IPR001789">
    <property type="entry name" value="Sig_transdc_resp-reg_receiver"/>
</dbReference>
<dbReference type="PROSITE" id="PS50109">
    <property type="entry name" value="HIS_KIN"/>
    <property type="match status" value="1"/>
</dbReference>
<dbReference type="Pfam" id="PF00672">
    <property type="entry name" value="HAMP"/>
    <property type="match status" value="1"/>
</dbReference>
<dbReference type="GO" id="GO:0005524">
    <property type="term" value="F:ATP binding"/>
    <property type="evidence" value="ECO:0007669"/>
    <property type="project" value="UniProtKB-KW"/>
</dbReference>
<evidence type="ECO:0000256" key="10">
    <source>
        <dbReference type="ARBA" id="ARBA00022840"/>
    </source>
</evidence>
<evidence type="ECO:0000256" key="11">
    <source>
        <dbReference type="ARBA" id="ARBA00022989"/>
    </source>
</evidence>
<dbReference type="SUPFAM" id="SSF47384">
    <property type="entry name" value="Homodimeric domain of signal transducing histidine kinase"/>
    <property type="match status" value="1"/>
</dbReference>
<feature type="transmembrane region" description="Helical" evidence="17">
    <location>
        <begin position="9"/>
        <end position="31"/>
    </location>
</feature>
<sequence length="948" mass="105774">MHKISLKDWVIILTIIPTTLIGFGLASYFSYSRSAELNNFLEQRAKSIIEPIAIASKDPLQNKNRDKLRQLIGFTHRNQSSIVKSIVIFTEDNQVFVTSAYHGDTNLMRLKAGAGLPNHTTIQTLSDYIIFRTPIIDENYNTQMSAKIKPVVSSQYNFSTNTSKPATIGYIAMQIDKSHLNFQQQSQFIVAFAFALLGSLLSAIFAIRLIKKVTKPINSMVQAIERIREGKLESRVSGQLIGELNFLKNGINAMAQSLDSYQNEMHASIDQATIDLRESLEQFEIQNVELSISKRKAQEANRVKSEFLANMSHELRTPLNGVIGFTRQVLKTPLSENQRDYLQTIDRSANNLLTIINDILDFSKLDAGKMVTENIPFSLRESIDETLTLLAPSAHKKNIELSINLPQESPDSLVGDTMRIKQIITNLVSNAIKFTPHGSVAVDITSEEVSQSNIKLKVIVTDTGIGMTTNQQRTIFDAFTQADQSITRLYGGTGLGLVICQRLAQEMNGDIGFSSEKNHGSSFWFTFQCEINAMPLMLELDNQHLANKTVLYFEENDHSRESTKSILKHWKMRVTSVINRHQLSQVLTHSSQTQRGFDYALIGHNQTATALSDLKKTIAQLQPISSNIHLALNNTSPNLQEALIACGAMSCMSKPLSPNTLSRVLRPVVETKTEKLNLNAPMGKLLPIKVLAVDDNEANLKLIKALLLEQVAEVVEADNGMSAIELCKIETFSLIFMDIQMPIMDGISALKEIKQLTNNNNTPIIAVTAHALSGEREKMHQQGFNAYMTKPIDETMLRHIIYEYCDFDHLVSSTAPVISSDAMNQVESLTKVIDWPLALKRSANKADLAKEMLLGLVEILPETQLSISEAIDAQDIAQIKRLVHKLNGACCYTGTPNLAKITIQLETQLKMGLSTEELEPEFLEFFEHIEQVLFAVPEALKEMSANSH</sequence>
<dbReference type="InterPro" id="IPR003594">
    <property type="entry name" value="HATPase_dom"/>
</dbReference>
<dbReference type="SUPFAM" id="SSF47226">
    <property type="entry name" value="Histidine-containing phosphotransfer domain, HPT domain"/>
    <property type="match status" value="1"/>
</dbReference>
<dbReference type="PANTHER" id="PTHR45339">
    <property type="entry name" value="HYBRID SIGNAL TRANSDUCTION HISTIDINE KINASE J"/>
    <property type="match status" value="1"/>
</dbReference>
<comment type="caution">
    <text evidence="15">Lacks conserved residue(s) required for the propagation of feature annotation.</text>
</comment>
<dbReference type="SMART" id="SM00304">
    <property type="entry name" value="HAMP"/>
    <property type="match status" value="1"/>
</dbReference>